<dbReference type="InterPro" id="IPR006047">
    <property type="entry name" value="GH13_cat_dom"/>
</dbReference>
<reference evidence="6 7" key="1">
    <citation type="submission" date="2024-06" db="EMBL/GenBank/DDBJ databases">
        <title>Genomic Encyclopedia of Type Strains, Phase IV (KMG-IV): sequencing the most valuable type-strain genomes for metagenomic binning, comparative biology and taxonomic classification.</title>
        <authorList>
            <person name="Goeker M."/>
        </authorList>
    </citation>
    <scope>NUCLEOTIDE SEQUENCE [LARGE SCALE GENOMIC DNA]</scope>
    <source>
        <strain evidence="6 7">DSM 23520</strain>
    </source>
</reference>
<accession>A0ABV2KV10</accession>
<dbReference type="InterPro" id="IPR017853">
    <property type="entry name" value="GH"/>
</dbReference>
<dbReference type="EMBL" id="JBEPMX010000006">
    <property type="protein sequence ID" value="MET3683401.1"/>
    <property type="molecule type" value="Genomic_DNA"/>
</dbReference>
<dbReference type="Pfam" id="PF22026">
    <property type="entry name" value="Alpha-amylase_C_2"/>
    <property type="match status" value="1"/>
</dbReference>
<evidence type="ECO:0000256" key="4">
    <source>
        <dbReference type="SAM" id="Phobius"/>
    </source>
</evidence>
<keyword evidence="7" id="KW-1185">Reference proteome</keyword>
<dbReference type="Proteomes" id="UP001549167">
    <property type="component" value="Unassembled WGS sequence"/>
</dbReference>
<evidence type="ECO:0000256" key="2">
    <source>
        <dbReference type="ARBA" id="ARBA00022723"/>
    </source>
</evidence>
<evidence type="ECO:0000313" key="6">
    <source>
        <dbReference type="EMBL" id="MET3683401.1"/>
    </source>
</evidence>
<evidence type="ECO:0000256" key="3">
    <source>
        <dbReference type="ARBA" id="ARBA00022729"/>
    </source>
</evidence>
<comment type="cofactor">
    <cofactor evidence="1">
        <name>Ca(2+)</name>
        <dbReference type="ChEBI" id="CHEBI:29108"/>
    </cofactor>
</comment>
<dbReference type="SMART" id="SM00642">
    <property type="entry name" value="Aamy"/>
    <property type="match status" value="1"/>
</dbReference>
<keyword evidence="4" id="KW-0812">Transmembrane</keyword>
<evidence type="ECO:0000259" key="5">
    <source>
        <dbReference type="SMART" id="SM00642"/>
    </source>
</evidence>
<keyword evidence="6" id="KW-0378">Hydrolase</keyword>
<dbReference type="CDD" id="cd00551">
    <property type="entry name" value="AmyAc_family"/>
    <property type="match status" value="1"/>
</dbReference>
<dbReference type="GO" id="GO:0016798">
    <property type="term" value="F:hydrolase activity, acting on glycosyl bonds"/>
    <property type="evidence" value="ECO:0007669"/>
    <property type="project" value="UniProtKB-KW"/>
</dbReference>
<dbReference type="SUPFAM" id="SSF51445">
    <property type="entry name" value="(Trans)glycosidases"/>
    <property type="match status" value="1"/>
</dbReference>
<gene>
    <name evidence="6" type="ORF">ABID56_001496</name>
</gene>
<organism evidence="6 7">
    <name type="scientific">Alkalibacillus flavidus</name>
    <dbReference type="NCBI Taxonomy" id="546021"/>
    <lineage>
        <taxon>Bacteria</taxon>
        <taxon>Bacillati</taxon>
        <taxon>Bacillota</taxon>
        <taxon>Bacilli</taxon>
        <taxon>Bacillales</taxon>
        <taxon>Bacillaceae</taxon>
        <taxon>Alkalibacillus</taxon>
    </lineage>
</organism>
<keyword evidence="6" id="KW-0326">Glycosidase</keyword>
<comment type="caution">
    <text evidence="6">The sequence shown here is derived from an EMBL/GenBank/DDBJ whole genome shotgun (WGS) entry which is preliminary data.</text>
</comment>
<keyword evidence="3" id="KW-0732">Signal</keyword>
<name>A0ABV2KV10_9BACI</name>
<dbReference type="Gene3D" id="3.20.20.80">
    <property type="entry name" value="Glycosidases"/>
    <property type="match status" value="1"/>
</dbReference>
<keyword evidence="2" id="KW-0479">Metal-binding</keyword>
<evidence type="ECO:0000256" key="1">
    <source>
        <dbReference type="ARBA" id="ARBA00001913"/>
    </source>
</evidence>
<dbReference type="SUPFAM" id="SSF51011">
    <property type="entry name" value="Glycosyl hydrolase domain"/>
    <property type="match status" value="1"/>
</dbReference>
<dbReference type="InterPro" id="IPR054174">
    <property type="entry name" value="Alpha-amylase-like_C"/>
</dbReference>
<protein>
    <submittedName>
        <fullName evidence="6">Glycosidase</fullName>
    </submittedName>
</protein>
<dbReference type="Gene3D" id="2.60.40.1180">
    <property type="entry name" value="Golgi alpha-mannosidase II"/>
    <property type="match status" value="1"/>
</dbReference>
<dbReference type="PANTHER" id="PTHR10357">
    <property type="entry name" value="ALPHA-AMYLASE FAMILY MEMBER"/>
    <property type="match status" value="1"/>
</dbReference>
<proteinExistence type="predicted"/>
<feature type="domain" description="Glycosyl hydrolase family 13 catalytic" evidence="5">
    <location>
        <begin position="34"/>
        <end position="348"/>
    </location>
</feature>
<keyword evidence="4" id="KW-0472">Membrane</keyword>
<evidence type="ECO:0000313" key="7">
    <source>
        <dbReference type="Proteomes" id="UP001549167"/>
    </source>
</evidence>
<feature type="transmembrane region" description="Helical" evidence="4">
    <location>
        <begin position="443"/>
        <end position="465"/>
    </location>
</feature>
<dbReference type="RefSeq" id="WP_354219979.1">
    <property type="nucleotide sequence ID" value="NZ_JBEPMX010000006.1"/>
</dbReference>
<dbReference type="Pfam" id="PF00128">
    <property type="entry name" value="Alpha-amylase"/>
    <property type="match status" value="1"/>
</dbReference>
<dbReference type="PANTHER" id="PTHR10357:SF215">
    <property type="entry name" value="ALPHA-AMYLASE 1"/>
    <property type="match status" value="1"/>
</dbReference>
<dbReference type="InterPro" id="IPR013780">
    <property type="entry name" value="Glyco_hydro_b"/>
</dbReference>
<sequence length="474" mass="53386">MKRLITSAVFVIVMLSIFPIVGQADEDERRQYYYVLVDRFQNSTEVTEEGVDRDDPDAFHGGDLRGLQERVDHFVDLGITDVVVSPLFASHNYTGAPVLNYEQIQATFGTREDVSDTVEAFHDEGLNVIVHLPLDAVSDSSPLMSEDWVSDDGELDLTSGSAADYFSELVTTWQSEFNVDGFYVEDVADVPTSFLETVTGASDDLFWIGEAGELSADDADGLMNAGMDRIVNRDFDDDAKDYFYDINTDMSLLLDDPLRSREDVVHYMDSYSTDRFTNAMEESGLHPITRWKMALTYLYMTPNEPWLYQGAEHTATGQIEDGSTHDMMNFLAGDDQVTKHIEKLANINENFAAVRDGEMNVLHQDDNFLVFERVLDDDRVIVTINNSAEFRKADLDHLDSGLELRGLILNDLVRENDDGTYTVSLERESTNVYNVQASQGVNWLLVSIFGGVMGLFVVFAIVIYMKNAKERRKA</sequence>
<keyword evidence="4" id="KW-1133">Transmembrane helix</keyword>